<feature type="compositionally biased region" description="Basic and acidic residues" evidence="1">
    <location>
        <begin position="1"/>
        <end position="11"/>
    </location>
</feature>
<accession>A0A3M2SPH1</accession>
<feature type="region of interest" description="Disordered" evidence="1">
    <location>
        <begin position="130"/>
        <end position="154"/>
    </location>
</feature>
<dbReference type="OrthoDB" id="5097128at2759"/>
<reference evidence="3 4" key="1">
    <citation type="submission" date="2017-06" db="EMBL/GenBank/DDBJ databases">
        <title>Comparative genomic analysis of Ambrosia Fusariam Clade fungi.</title>
        <authorList>
            <person name="Stajich J.E."/>
            <person name="Carrillo J."/>
            <person name="Kijimoto T."/>
            <person name="Eskalen A."/>
            <person name="O'Donnell K."/>
            <person name="Kasson M."/>
        </authorList>
    </citation>
    <scope>NUCLEOTIDE SEQUENCE [LARGE SCALE GENOMIC DNA]</scope>
    <source>
        <strain evidence="3">UCR3666</strain>
    </source>
</reference>
<name>A0A3M2SPH1_9HYPO</name>
<evidence type="ECO:0000256" key="1">
    <source>
        <dbReference type="SAM" id="MobiDB-lite"/>
    </source>
</evidence>
<gene>
    <name evidence="3" type="ORF">CDV36_000905</name>
</gene>
<proteinExistence type="predicted"/>
<keyword evidence="4" id="KW-1185">Reference proteome</keyword>
<organism evidence="3 4">
    <name type="scientific">Fusarium kuroshium</name>
    <dbReference type="NCBI Taxonomy" id="2010991"/>
    <lineage>
        <taxon>Eukaryota</taxon>
        <taxon>Fungi</taxon>
        <taxon>Dikarya</taxon>
        <taxon>Ascomycota</taxon>
        <taxon>Pezizomycotina</taxon>
        <taxon>Sordariomycetes</taxon>
        <taxon>Hypocreomycetidae</taxon>
        <taxon>Hypocreales</taxon>
        <taxon>Nectriaceae</taxon>
        <taxon>Fusarium</taxon>
        <taxon>Fusarium solani species complex</taxon>
    </lineage>
</organism>
<keyword evidence="2" id="KW-1133">Transmembrane helix</keyword>
<evidence type="ECO:0000256" key="2">
    <source>
        <dbReference type="SAM" id="Phobius"/>
    </source>
</evidence>
<feature type="region of interest" description="Disordered" evidence="1">
    <location>
        <begin position="66"/>
        <end position="89"/>
    </location>
</feature>
<keyword evidence="2" id="KW-0472">Membrane</keyword>
<feature type="region of interest" description="Disordered" evidence="1">
    <location>
        <begin position="1"/>
        <end position="24"/>
    </location>
</feature>
<dbReference type="EMBL" id="NKUJ01000008">
    <property type="protein sequence ID" value="RMJ19396.1"/>
    <property type="molecule type" value="Genomic_DNA"/>
</dbReference>
<keyword evidence="2" id="KW-0812">Transmembrane</keyword>
<sequence length="225" mass="25297">MSSDGHHESKPPQKRHCGRDDVPRLFRSASPKVLSIPLPSVGAFTEVPRDPGFLGNVLDNTQENSCRSTLPIAPQPHTGNSPKKHERDVPIKSTGHIKSLCKTWDDFMVPDKTLDRQKWQEFERSPRRVAKGGNRGLFDKTPGDQGLSNPGKTSFNRKDLCQNSKTVTVQTLRLWLFLFAFVLGAFISGMLIYSHVASEFPAAKWELKDHESWYCSGDEIKTCSF</sequence>
<protein>
    <submittedName>
        <fullName evidence="3">Uncharacterized protein</fullName>
    </submittedName>
</protein>
<dbReference type="AlphaFoldDB" id="A0A3M2SPH1"/>
<dbReference type="Proteomes" id="UP000277212">
    <property type="component" value="Unassembled WGS sequence"/>
</dbReference>
<comment type="caution">
    <text evidence="3">The sequence shown here is derived from an EMBL/GenBank/DDBJ whole genome shotgun (WGS) entry which is preliminary data.</text>
</comment>
<feature type="transmembrane region" description="Helical" evidence="2">
    <location>
        <begin position="174"/>
        <end position="196"/>
    </location>
</feature>
<evidence type="ECO:0000313" key="4">
    <source>
        <dbReference type="Proteomes" id="UP000277212"/>
    </source>
</evidence>
<evidence type="ECO:0000313" key="3">
    <source>
        <dbReference type="EMBL" id="RMJ19396.1"/>
    </source>
</evidence>